<proteinExistence type="predicted"/>
<evidence type="ECO:0000313" key="1">
    <source>
        <dbReference type="EMBL" id="TPG84741.1"/>
    </source>
</evidence>
<organism evidence="1 2">
    <name type="scientific">Pseudomonas mandelii</name>
    <dbReference type="NCBI Taxonomy" id="75612"/>
    <lineage>
        <taxon>Bacteria</taxon>
        <taxon>Pseudomonadati</taxon>
        <taxon>Pseudomonadota</taxon>
        <taxon>Gammaproteobacteria</taxon>
        <taxon>Pseudomonadales</taxon>
        <taxon>Pseudomonadaceae</taxon>
        <taxon>Pseudomonas</taxon>
    </lineage>
</organism>
<dbReference type="RefSeq" id="WP_140678557.1">
    <property type="nucleotide sequence ID" value="NZ_RCZA01000004.1"/>
</dbReference>
<evidence type="ECO:0000313" key="2">
    <source>
        <dbReference type="Proteomes" id="UP000320914"/>
    </source>
</evidence>
<dbReference type="AlphaFoldDB" id="A0A502ICV9"/>
<dbReference type="EMBL" id="RCZA01000004">
    <property type="protein sequence ID" value="TPG84741.1"/>
    <property type="molecule type" value="Genomic_DNA"/>
</dbReference>
<gene>
    <name evidence="1" type="ORF">EAH74_11995</name>
</gene>
<sequence length="155" mass="17830">MSNQRAYPLIHREGVRLIMAECKLTPEHAVPLKFCLKLCHDFMKHNSIKWRDIRMYSIHEIISFNSTQTDANCISDQDFQKALRYVLAIIKSPPPLAPKKPSTVVLSARQLAAFQIYWSTTLDNNPSFIERLLTHSSSPTTNKYIDAVLEDQRAK</sequence>
<comment type="caution">
    <text evidence="1">The sequence shown here is derived from an EMBL/GenBank/DDBJ whole genome shotgun (WGS) entry which is preliminary data.</text>
</comment>
<protein>
    <submittedName>
        <fullName evidence="1">Uncharacterized protein</fullName>
    </submittedName>
</protein>
<reference evidence="1 2" key="1">
    <citation type="journal article" date="2019" name="Environ. Microbiol.">
        <title>Species interactions and distinct microbial communities in high Arctic permafrost affected cryosols are associated with the CH4 and CO2 gas fluxes.</title>
        <authorList>
            <person name="Altshuler I."/>
            <person name="Hamel J."/>
            <person name="Turney S."/>
            <person name="Magnuson E."/>
            <person name="Levesque R."/>
            <person name="Greer C."/>
            <person name="Whyte L.G."/>
        </authorList>
    </citation>
    <scope>NUCLEOTIDE SEQUENCE [LARGE SCALE GENOMIC DNA]</scope>
    <source>
        <strain evidence="1 2">OWC5</strain>
    </source>
</reference>
<name>A0A502ICV9_9PSED</name>
<dbReference type="Proteomes" id="UP000320914">
    <property type="component" value="Unassembled WGS sequence"/>
</dbReference>
<accession>A0A502ICV9</accession>